<dbReference type="OMA" id="HRIHPFT"/>
<feature type="compositionally biased region" description="Basic and acidic residues" evidence="1">
    <location>
        <begin position="140"/>
        <end position="149"/>
    </location>
</feature>
<reference evidence="3 4" key="3">
    <citation type="journal article" date="2017" name="G3 (Bethesda)">
        <title>Comparative analysis highlights variable genome content of wheat rusts and divergence of the mating loci.</title>
        <authorList>
            <person name="Cuomo C.A."/>
            <person name="Bakkeren G."/>
            <person name="Khalil H.B."/>
            <person name="Panwar V."/>
            <person name="Joly D."/>
            <person name="Linning R."/>
            <person name="Sakthikumar S."/>
            <person name="Song X."/>
            <person name="Adiconis X."/>
            <person name="Fan L."/>
            <person name="Goldberg J.M."/>
            <person name="Levin J.Z."/>
            <person name="Young S."/>
            <person name="Zeng Q."/>
            <person name="Anikster Y."/>
            <person name="Bruce M."/>
            <person name="Wang M."/>
            <person name="Yin C."/>
            <person name="McCallum B."/>
            <person name="Szabo L.J."/>
            <person name="Hulbert S."/>
            <person name="Chen X."/>
            <person name="Fellers J.P."/>
        </authorList>
    </citation>
    <scope>NUCLEOTIDE SEQUENCE</scope>
    <source>
        <strain evidence="3">isolate 1-1 / race 1 (BBBD)</strain>
        <strain evidence="4">Isolate 1-1 / race 1 (BBBD)</strain>
    </source>
</reference>
<evidence type="ECO:0000313" key="3">
    <source>
        <dbReference type="EnsemblFungi" id="PTTG_01074-t43_1-p1"/>
    </source>
</evidence>
<organism evidence="2">
    <name type="scientific">Puccinia triticina (isolate 1-1 / race 1 (BBBD))</name>
    <name type="common">Brown leaf rust fungus</name>
    <dbReference type="NCBI Taxonomy" id="630390"/>
    <lineage>
        <taxon>Eukaryota</taxon>
        <taxon>Fungi</taxon>
        <taxon>Dikarya</taxon>
        <taxon>Basidiomycota</taxon>
        <taxon>Pucciniomycotina</taxon>
        <taxon>Pucciniomycetes</taxon>
        <taxon>Pucciniales</taxon>
        <taxon>Pucciniaceae</taxon>
        <taxon>Puccinia</taxon>
    </lineage>
</organism>
<feature type="region of interest" description="Disordered" evidence="1">
    <location>
        <begin position="202"/>
        <end position="291"/>
    </location>
</feature>
<reference evidence="3" key="4">
    <citation type="submission" date="2025-05" db="UniProtKB">
        <authorList>
            <consortium name="EnsemblFungi"/>
        </authorList>
    </citation>
    <scope>IDENTIFICATION</scope>
    <source>
        <strain evidence="3">isolate 1-1 / race 1 (BBBD)</strain>
    </source>
</reference>
<feature type="region of interest" description="Disordered" evidence="1">
    <location>
        <begin position="1"/>
        <end position="157"/>
    </location>
</feature>
<dbReference type="EnsemblFungi" id="PTTG_01074-t43_1">
    <property type="protein sequence ID" value="PTTG_01074-t43_1-p1"/>
    <property type="gene ID" value="PTTG_01074"/>
</dbReference>
<dbReference type="EMBL" id="ADAS02000011">
    <property type="protein sequence ID" value="OAV97778.1"/>
    <property type="molecule type" value="Genomic_DNA"/>
</dbReference>
<feature type="compositionally biased region" description="Polar residues" evidence="1">
    <location>
        <begin position="44"/>
        <end position="53"/>
    </location>
</feature>
<evidence type="ECO:0000313" key="4">
    <source>
        <dbReference type="Proteomes" id="UP000005240"/>
    </source>
</evidence>
<feature type="compositionally biased region" description="Polar residues" evidence="1">
    <location>
        <begin position="116"/>
        <end position="127"/>
    </location>
</feature>
<keyword evidence="4" id="KW-1185">Reference proteome</keyword>
<feature type="compositionally biased region" description="Low complexity" evidence="1">
    <location>
        <begin position="215"/>
        <end position="225"/>
    </location>
</feature>
<dbReference type="AlphaFoldDB" id="A0A0C4EK01"/>
<feature type="compositionally biased region" description="Basic and acidic residues" evidence="1">
    <location>
        <begin position="54"/>
        <end position="86"/>
    </location>
</feature>
<dbReference type="OrthoDB" id="2504089at2759"/>
<reference evidence="2" key="2">
    <citation type="submission" date="2016-05" db="EMBL/GenBank/DDBJ databases">
        <title>Comparative analysis highlights variable genome content of wheat rusts and divergence of the mating loci.</title>
        <authorList>
            <person name="Cuomo C.A."/>
            <person name="Bakkeren G."/>
            <person name="Szabo L."/>
            <person name="Khalil H."/>
            <person name="Joly D."/>
            <person name="Goldberg J."/>
            <person name="Young S."/>
            <person name="Zeng Q."/>
            <person name="Fellers J."/>
        </authorList>
    </citation>
    <scope>NUCLEOTIDE SEQUENCE [LARGE SCALE GENOMIC DNA]</scope>
    <source>
        <strain evidence="2">1-1 BBBD Race 1</strain>
    </source>
</reference>
<reference evidence="2" key="1">
    <citation type="submission" date="2009-11" db="EMBL/GenBank/DDBJ databases">
        <authorList>
            <consortium name="The Broad Institute Genome Sequencing Platform"/>
            <person name="Ward D."/>
            <person name="Feldgarden M."/>
            <person name="Earl A."/>
            <person name="Young S.K."/>
            <person name="Zeng Q."/>
            <person name="Koehrsen M."/>
            <person name="Alvarado L."/>
            <person name="Berlin A."/>
            <person name="Bochicchio J."/>
            <person name="Borenstein D."/>
            <person name="Chapman S.B."/>
            <person name="Chen Z."/>
            <person name="Engels R."/>
            <person name="Freedman E."/>
            <person name="Gellesch M."/>
            <person name="Goldberg J."/>
            <person name="Griggs A."/>
            <person name="Gujja S."/>
            <person name="Heilman E."/>
            <person name="Heiman D."/>
            <person name="Hepburn T."/>
            <person name="Howarth C."/>
            <person name="Jen D."/>
            <person name="Larson L."/>
            <person name="Lewis B."/>
            <person name="Mehta T."/>
            <person name="Park D."/>
            <person name="Pearson M."/>
            <person name="Roberts A."/>
            <person name="Saif S."/>
            <person name="Shea T."/>
            <person name="Shenoy N."/>
            <person name="Sisk P."/>
            <person name="Stolte C."/>
            <person name="Sykes S."/>
            <person name="Thomson T."/>
            <person name="Walk T."/>
            <person name="White J."/>
            <person name="Yandava C."/>
            <person name="Izard J."/>
            <person name="Baranova O.V."/>
            <person name="Blanton J.M."/>
            <person name="Tanner A.C."/>
            <person name="Dewhirst F.E."/>
            <person name="Haas B."/>
            <person name="Nusbaum C."/>
            <person name="Birren B."/>
        </authorList>
    </citation>
    <scope>NUCLEOTIDE SEQUENCE [LARGE SCALE GENOMIC DNA]</scope>
    <source>
        <strain evidence="2">1-1 BBBD Race 1</strain>
    </source>
</reference>
<feature type="compositionally biased region" description="Basic residues" evidence="1">
    <location>
        <begin position="12"/>
        <end position="22"/>
    </location>
</feature>
<evidence type="ECO:0000256" key="1">
    <source>
        <dbReference type="SAM" id="MobiDB-lite"/>
    </source>
</evidence>
<protein>
    <submittedName>
        <fullName evidence="2 3">Uncharacterized protein</fullName>
    </submittedName>
</protein>
<gene>
    <name evidence="2" type="ORF">PTTG_01074</name>
</gene>
<sequence>MERSDPDGSPLARKRPATRKKFAKEVYKPSNRLLPPNKRLWASENANDVSEDTTSSKEIQKADELVPLKKGKGKVDGESEAKEKQKPGRKIANKLVKLSDKSNAQKELITRPSGRVTRSSAMTNTRVGRSKMSVLDEAADERRGAKVDGEDGGEEYDNFLDVSADHRIHPFTRSTKLPTQQSLGADVTLTFDTDRHARALADCSPIPRIGGHHAGSGSTSTVGVSKRPAKSDRSPPHPPARKTRAKLNAPPPQASTHQPSPPKKRVRRQAATKSSKPKASESPMSDDPLMI</sequence>
<name>A0A0C4EK01_PUCT1</name>
<proteinExistence type="predicted"/>
<dbReference type="VEuPathDB" id="FungiDB:PTTG_01074"/>
<accession>A0A0C4EK01</accession>
<dbReference type="Proteomes" id="UP000005240">
    <property type="component" value="Unassembled WGS sequence"/>
</dbReference>
<evidence type="ECO:0000313" key="2">
    <source>
        <dbReference type="EMBL" id="OAV97778.1"/>
    </source>
</evidence>